<reference evidence="2" key="2">
    <citation type="submission" date="2023-11" db="UniProtKB">
        <authorList>
            <consortium name="WormBaseParasite"/>
        </authorList>
    </citation>
    <scope>IDENTIFICATION</scope>
</reference>
<dbReference type="AlphaFoldDB" id="A0AA85FCS8"/>
<dbReference type="Proteomes" id="UP000050792">
    <property type="component" value="Unassembled WGS sequence"/>
</dbReference>
<reference evidence="1" key="1">
    <citation type="submission" date="2022-06" db="EMBL/GenBank/DDBJ databases">
        <authorList>
            <person name="Berger JAMES D."/>
            <person name="Berger JAMES D."/>
        </authorList>
    </citation>
    <scope>NUCLEOTIDE SEQUENCE [LARGE SCALE GENOMIC DNA]</scope>
</reference>
<organism evidence="1 2">
    <name type="scientific">Schistosoma rodhaini</name>
    <dbReference type="NCBI Taxonomy" id="6188"/>
    <lineage>
        <taxon>Eukaryota</taxon>
        <taxon>Metazoa</taxon>
        <taxon>Spiralia</taxon>
        <taxon>Lophotrochozoa</taxon>
        <taxon>Platyhelminthes</taxon>
        <taxon>Trematoda</taxon>
        <taxon>Digenea</taxon>
        <taxon>Strigeidida</taxon>
        <taxon>Schistosomatoidea</taxon>
        <taxon>Schistosomatidae</taxon>
        <taxon>Schistosoma</taxon>
    </lineage>
</organism>
<name>A0AA85FCS8_9TREM</name>
<sequence>MQYGAPLYDEFIYAARTLHSSFGRQQRRVERNPETLLKTSSIRFVQHTFITQDLDTPLNYLVEFRIMDNNLAITLRTTNHTLKGES</sequence>
<keyword evidence="1" id="KW-1185">Reference proteome</keyword>
<accession>A0AA85FCS8</accession>
<evidence type="ECO:0000313" key="1">
    <source>
        <dbReference type="Proteomes" id="UP000050792"/>
    </source>
</evidence>
<evidence type="ECO:0000313" key="2">
    <source>
        <dbReference type="WBParaSite" id="SRDH1_45810.1"/>
    </source>
</evidence>
<proteinExistence type="predicted"/>
<dbReference type="WBParaSite" id="SRDH1_45810.1">
    <property type="protein sequence ID" value="SRDH1_45810.1"/>
    <property type="gene ID" value="SRDH1_45810"/>
</dbReference>
<protein>
    <submittedName>
        <fullName evidence="2">Uncharacterized protein</fullName>
    </submittedName>
</protein>